<feature type="region of interest" description="Disordered" evidence="1">
    <location>
        <begin position="1"/>
        <end position="239"/>
    </location>
</feature>
<protein>
    <submittedName>
        <fullName evidence="2">Uncharacterized protein</fullName>
    </submittedName>
</protein>
<name>A0ABR1PXM0_9PEZI</name>
<keyword evidence="3" id="KW-1185">Reference proteome</keyword>
<dbReference type="Proteomes" id="UP001391051">
    <property type="component" value="Unassembled WGS sequence"/>
</dbReference>
<feature type="compositionally biased region" description="Low complexity" evidence="1">
    <location>
        <begin position="128"/>
        <end position="188"/>
    </location>
</feature>
<dbReference type="EMBL" id="JAQQWE010000008">
    <property type="protein sequence ID" value="KAK7942490.1"/>
    <property type="molecule type" value="Genomic_DNA"/>
</dbReference>
<reference evidence="2 3" key="1">
    <citation type="submission" date="2023-01" db="EMBL/GenBank/DDBJ databases">
        <title>Analysis of 21 Apiospora genomes using comparative genomics revels a genus with tremendous synthesis potential of carbohydrate active enzymes and secondary metabolites.</title>
        <authorList>
            <person name="Sorensen T."/>
        </authorList>
    </citation>
    <scope>NUCLEOTIDE SEQUENCE [LARGE SCALE GENOMIC DNA]</scope>
    <source>
        <strain evidence="2 3">CBS 24483</strain>
    </source>
</reference>
<dbReference type="GeneID" id="92080887"/>
<evidence type="ECO:0000256" key="1">
    <source>
        <dbReference type="SAM" id="MobiDB-lite"/>
    </source>
</evidence>
<comment type="caution">
    <text evidence="2">The sequence shown here is derived from an EMBL/GenBank/DDBJ whole genome shotgun (WGS) entry which is preliminary data.</text>
</comment>
<feature type="compositionally biased region" description="Polar residues" evidence="1">
    <location>
        <begin position="59"/>
        <end position="84"/>
    </location>
</feature>
<evidence type="ECO:0000313" key="3">
    <source>
        <dbReference type="Proteomes" id="UP001391051"/>
    </source>
</evidence>
<accession>A0ABR1PXM0</accession>
<organism evidence="2 3">
    <name type="scientific">Apiospora aurea</name>
    <dbReference type="NCBI Taxonomy" id="335848"/>
    <lineage>
        <taxon>Eukaryota</taxon>
        <taxon>Fungi</taxon>
        <taxon>Dikarya</taxon>
        <taxon>Ascomycota</taxon>
        <taxon>Pezizomycotina</taxon>
        <taxon>Sordariomycetes</taxon>
        <taxon>Xylariomycetidae</taxon>
        <taxon>Amphisphaeriales</taxon>
        <taxon>Apiosporaceae</taxon>
        <taxon>Apiospora</taxon>
    </lineage>
</organism>
<dbReference type="RefSeq" id="XP_066694521.1">
    <property type="nucleotide sequence ID" value="XM_066847825.1"/>
</dbReference>
<gene>
    <name evidence="2" type="ORF">PG986_011603</name>
</gene>
<feature type="compositionally biased region" description="Basic and acidic residues" evidence="1">
    <location>
        <begin position="116"/>
        <end position="127"/>
    </location>
</feature>
<proteinExistence type="predicted"/>
<feature type="compositionally biased region" description="Basic and acidic residues" evidence="1">
    <location>
        <begin position="194"/>
        <end position="222"/>
    </location>
</feature>
<sequence>MSNNNNNNNTSKPSSSPPVGAPTAPRAMRERNARRAAYPPLTVRRIAPSPGLFQPPTGNPYNARSDANASRRISSDGSMYSQPSGDPRLSARPPILPGRPTRSELSMEQVIASREPTARKIEQRRAEQAALEAQQRQAAAAQQAAAQQAPTVQQQSRGAQQPTANPQQQYQAPVRPHQAAAARAQQAPAPAPKPETKEEKEEREKKERIEAARKRFEEGRGFDDDDEFCPGHRRSAGSI</sequence>
<feature type="compositionally biased region" description="Low complexity" evidence="1">
    <location>
        <begin position="1"/>
        <end position="14"/>
    </location>
</feature>
<evidence type="ECO:0000313" key="2">
    <source>
        <dbReference type="EMBL" id="KAK7942490.1"/>
    </source>
</evidence>